<dbReference type="PROSITE" id="PS51257">
    <property type="entry name" value="PROKAR_LIPOPROTEIN"/>
    <property type="match status" value="1"/>
</dbReference>
<evidence type="ECO:0000313" key="3">
    <source>
        <dbReference type="EMBL" id="RKS91832.1"/>
    </source>
</evidence>
<dbReference type="Proteomes" id="UP000276029">
    <property type="component" value="Unassembled WGS sequence"/>
</dbReference>
<protein>
    <recommendedName>
        <fullName evidence="6">Lipoprotein</fullName>
    </recommendedName>
</protein>
<sequence>MKRRALLLMPAFGLLAACNPSSAEIESALLSRGFGKQESACVARELGGKLQERDWLLIAEVAGDTMRTPDEWRDMTIGEVGDKLTRLGDTRLISTLMRAGMGCALLGSERVAGATL</sequence>
<evidence type="ECO:0008006" key="6">
    <source>
        <dbReference type="Google" id="ProtNLM"/>
    </source>
</evidence>
<proteinExistence type="predicted"/>
<reference evidence="3 5" key="2">
    <citation type="submission" date="2018-10" db="EMBL/GenBank/DDBJ databases">
        <title>Genomic Encyclopedia of Type Strains, Phase IV (KMG-IV): sequencing the most valuable type-strain genomes for metagenomic binning, comparative biology and taxonomic classification.</title>
        <authorList>
            <person name="Goeker M."/>
        </authorList>
    </citation>
    <scope>NUCLEOTIDE SEQUENCE [LARGE SCALE GENOMIC DNA]</scope>
    <source>
        <strain evidence="3 5">DSM 19791</strain>
    </source>
</reference>
<dbReference type="EMBL" id="RBWX01000007">
    <property type="protein sequence ID" value="RKS91832.1"/>
    <property type="molecule type" value="Genomic_DNA"/>
</dbReference>
<organism evidence="2 4">
    <name type="scientific">Sphingosinicella microcystinivorans</name>
    <dbReference type="NCBI Taxonomy" id="335406"/>
    <lineage>
        <taxon>Bacteria</taxon>
        <taxon>Pseudomonadati</taxon>
        <taxon>Pseudomonadota</taxon>
        <taxon>Alphaproteobacteria</taxon>
        <taxon>Sphingomonadales</taxon>
        <taxon>Sphingosinicellaceae</taxon>
        <taxon>Sphingosinicella</taxon>
    </lineage>
</organism>
<dbReference type="KEGG" id="smic:SmB9_24740"/>
<reference evidence="2 4" key="1">
    <citation type="submission" date="2018-06" db="EMBL/GenBank/DDBJ databases">
        <title>Complete Genome Sequence of the Microcystin-Degrading Bacterium Sphingosinicella microcystinivorans Strain B-9.</title>
        <authorList>
            <person name="Jin H."/>
            <person name="Nishizawa T."/>
            <person name="Guo Y."/>
            <person name="Nishizawa A."/>
            <person name="Park H."/>
            <person name="Kato H."/>
            <person name="Tsuji K."/>
            <person name="Harada K."/>
        </authorList>
    </citation>
    <scope>NUCLEOTIDE SEQUENCE [LARGE SCALE GENOMIC DNA]</scope>
    <source>
        <strain evidence="2 4">B9</strain>
    </source>
</reference>
<accession>A0AAD1D8K5</accession>
<dbReference type="RefSeq" id="WP_121048407.1">
    <property type="nucleotide sequence ID" value="NZ_AP018711.1"/>
</dbReference>
<dbReference type="AlphaFoldDB" id="A0AAD1D8K5"/>
<keyword evidence="5" id="KW-1185">Reference proteome</keyword>
<dbReference type="Proteomes" id="UP000275727">
    <property type="component" value="Chromosome"/>
</dbReference>
<dbReference type="EMBL" id="AP018711">
    <property type="protein sequence ID" value="BBE34816.1"/>
    <property type="molecule type" value="Genomic_DNA"/>
</dbReference>
<feature type="chain" id="PRO_5042144254" description="Lipoprotein" evidence="1">
    <location>
        <begin position="24"/>
        <end position="116"/>
    </location>
</feature>
<feature type="signal peptide" evidence="1">
    <location>
        <begin position="1"/>
        <end position="23"/>
    </location>
</feature>
<evidence type="ECO:0000313" key="4">
    <source>
        <dbReference type="Proteomes" id="UP000275727"/>
    </source>
</evidence>
<keyword evidence="1" id="KW-0732">Signal</keyword>
<gene>
    <name evidence="3" type="ORF">DFR51_1403</name>
    <name evidence="2" type="ORF">SmB9_24740</name>
</gene>
<evidence type="ECO:0000256" key="1">
    <source>
        <dbReference type="SAM" id="SignalP"/>
    </source>
</evidence>
<name>A0AAD1D8K5_SPHMI</name>
<evidence type="ECO:0000313" key="5">
    <source>
        <dbReference type="Proteomes" id="UP000276029"/>
    </source>
</evidence>
<evidence type="ECO:0000313" key="2">
    <source>
        <dbReference type="EMBL" id="BBE34816.1"/>
    </source>
</evidence>